<dbReference type="PANTHER" id="PTHR10629">
    <property type="entry name" value="CYTOSINE-SPECIFIC METHYLTRANSFERASE"/>
    <property type="match status" value="1"/>
</dbReference>
<dbReference type="InterPro" id="IPR050390">
    <property type="entry name" value="C5-Methyltransferase"/>
</dbReference>
<dbReference type="NCBIfam" id="TIGR00675">
    <property type="entry name" value="dcm"/>
    <property type="match status" value="1"/>
</dbReference>
<evidence type="ECO:0000313" key="10">
    <source>
        <dbReference type="Proteomes" id="UP001385389"/>
    </source>
</evidence>
<dbReference type="PRINTS" id="PR00105">
    <property type="entry name" value="C5METTRFRASE"/>
</dbReference>
<evidence type="ECO:0000256" key="4">
    <source>
        <dbReference type="ARBA" id="ARBA00022747"/>
    </source>
</evidence>
<evidence type="ECO:0000313" key="9">
    <source>
        <dbReference type="EMBL" id="WWX23627.1"/>
    </source>
</evidence>
<dbReference type="EMBL" id="CP146609">
    <property type="protein sequence ID" value="WWX23627.1"/>
    <property type="molecule type" value="Genomic_DNA"/>
</dbReference>
<keyword evidence="2 6" id="KW-0808">Transferase</keyword>
<gene>
    <name evidence="9" type="ORF">V8V93_05340</name>
</gene>
<evidence type="ECO:0000256" key="8">
    <source>
        <dbReference type="RuleBase" id="RU000417"/>
    </source>
</evidence>
<keyword evidence="4" id="KW-0680">Restriction system</keyword>
<reference evidence="9 10" key="1">
    <citation type="submission" date="2024-03" db="EMBL/GenBank/DDBJ databases">
        <title>Phenotype and Genome Characterization of a Sulfate-Reducing Bacterium Pseudodesulfovibrio sp. strain 5S69, isolated from Petroleum Reservoir in Tatarstan (Russia).</title>
        <authorList>
            <person name="Bidzhieva S.K."/>
            <person name="Kadnikov V."/>
            <person name="Tourova T.P."/>
            <person name="Samigullina S.R."/>
            <person name="Sokolova D.S."/>
            <person name="Poltaraus A.B."/>
            <person name="Avtukh A.N."/>
            <person name="Tereshina V.M."/>
            <person name="Mardanov A.V."/>
            <person name="Nazina T.N."/>
        </authorList>
    </citation>
    <scope>NUCLEOTIDE SEQUENCE [LARGE SCALE GENOMIC DNA]</scope>
    <source>
        <strain evidence="9 10">5S69</strain>
    </source>
</reference>
<comment type="similarity">
    <text evidence="6 7">Belongs to the class I-like SAM-binding methyltransferase superfamily. C5-methyltransferase family.</text>
</comment>
<sequence>MREIKVVDLFCGCGGMSLGFQNMGFDVVAAFDHWKPALDVYRDNFEHNVFECDLYDSSAETIVQDFNPDLIIGGPPCQDFSSAGLSNHSSDRAWLINRYVDCVEAAQPEYFVMENVPRARLRPVFKAAVSRLRSLGYGLSSHVLDASYCGVPQHRKRLFLVGAVGAEDGFLESYVAEHLSDTPMSLREYFGGALDTDYYFRVPTNYGRRGVFSVDEPSLTIRAVDRPIPPGYTGHPEDPVAIGPQVRTFTVLERSYIQTFPHSFKFKGTKTNLNMMIGNAVPVKLAEFVANALKQYINENHIEYVRIKTAS</sequence>
<dbReference type="Pfam" id="PF00145">
    <property type="entry name" value="DNA_methylase"/>
    <property type="match status" value="1"/>
</dbReference>
<keyword evidence="3 6" id="KW-0949">S-adenosyl-L-methionine</keyword>
<proteinExistence type="inferred from homology"/>
<dbReference type="InterPro" id="IPR029063">
    <property type="entry name" value="SAM-dependent_MTases_sf"/>
</dbReference>
<protein>
    <recommendedName>
        <fullName evidence="8">Cytosine-specific methyltransferase</fullName>
        <ecNumber evidence="8">2.1.1.37</ecNumber>
    </recommendedName>
</protein>
<evidence type="ECO:0000256" key="2">
    <source>
        <dbReference type="ARBA" id="ARBA00022679"/>
    </source>
</evidence>
<evidence type="ECO:0000256" key="6">
    <source>
        <dbReference type="PROSITE-ProRule" id="PRU01016"/>
    </source>
</evidence>
<organism evidence="9 10">
    <name type="scientific">Pseudodesulfovibrio methanolicus</name>
    <dbReference type="NCBI Taxonomy" id="3126690"/>
    <lineage>
        <taxon>Bacteria</taxon>
        <taxon>Pseudomonadati</taxon>
        <taxon>Thermodesulfobacteriota</taxon>
        <taxon>Desulfovibrionia</taxon>
        <taxon>Desulfovibrionales</taxon>
        <taxon>Desulfovibrionaceae</taxon>
    </lineage>
</organism>
<dbReference type="InterPro" id="IPR001525">
    <property type="entry name" value="C5_MeTfrase"/>
</dbReference>
<dbReference type="GO" id="GO:0032259">
    <property type="term" value="P:methylation"/>
    <property type="evidence" value="ECO:0007669"/>
    <property type="project" value="UniProtKB-KW"/>
</dbReference>
<dbReference type="PROSITE" id="PS00094">
    <property type="entry name" value="C5_MTASE_1"/>
    <property type="match status" value="1"/>
</dbReference>
<dbReference type="SUPFAM" id="SSF53335">
    <property type="entry name" value="S-adenosyl-L-methionine-dependent methyltransferases"/>
    <property type="match status" value="1"/>
</dbReference>
<dbReference type="PROSITE" id="PS51679">
    <property type="entry name" value="SAM_MT_C5"/>
    <property type="match status" value="1"/>
</dbReference>
<evidence type="ECO:0000256" key="1">
    <source>
        <dbReference type="ARBA" id="ARBA00022603"/>
    </source>
</evidence>
<dbReference type="EC" id="2.1.1.37" evidence="8"/>
<evidence type="ECO:0000256" key="5">
    <source>
        <dbReference type="ARBA" id="ARBA00047422"/>
    </source>
</evidence>
<feature type="active site" evidence="6">
    <location>
        <position position="77"/>
    </location>
</feature>
<evidence type="ECO:0000256" key="7">
    <source>
        <dbReference type="RuleBase" id="RU000416"/>
    </source>
</evidence>
<accession>A0ABZ2J208</accession>
<dbReference type="CDD" id="cd00315">
    <property type="entry name" value="Cyt_C5_DNA_methylase"/>
    <property type="match status" value="1"/>
</dbReference>
<dbReference type="GO" id="GO:0003886">
    <property type="term" value="F:DNA (cytosine-5-)-methyltransferase activity"/>
    <property type="evidence" value="ECO:0007669"/>
    <property type="project" value="UniProtKB-EC"/>
</dbReference>
<keyword evidence="10" id="KW-1185">Reference proteome</keyword>
<dbReference type="RefSeq" id="WP_338669324.1">
    <property type="nucleotide sequence ID" value="NZ_CP146609.1"/>
</dbReference>
<dbReference type="Proteomes" id="UP001385389">
    <property type="component" value="Chromosome"/>
</dbReference>
<dbReference type="PANTHER" id="PTHR10629:SF52">
    <property type="entry name" value="DNA (CYTOSINE-5)-METHYLTRANSFERASE 1"/>
    <property type="match status" value="1"/>
</dbReference>
<dbReference type="InterPro" id="IPR018117">
    <property type="entry name" value="C5_DNA_meth_AS"/>
</dbReference>
<evidence type="ECO:0000256" key="3">
    <source>
        <dbReference type="ARBA" id="ARBA00022691"/>
    </source>
</evidence>
<dbReference type="Gene3D" id="3.90.120.10">
    <property type="entry name" value="DNA Methylase, subunit A, domain 2"/>
    <property type="match status" value="1"/>
</dbReference>
<keyword evidence="1 6" id="KW-0489">Methyltransferase</keyword>
<comment type="catalytic activity">
    <reaction evidence="5 8">
        <text>a 2'-deoxycytidine in DNA + S-adenosyl-L-methionine = a 5-methyl-2'-deoxycytidine in DNA + S-adenosyl-L-homocysteine + H(+)</text>
        <dbReference type="Rhea" id="RHEA:13681"/>
        <dbReference type="Rhea" id="RHEA-COMP:11369"/>
        <dbReference type="Rhea" id="RHEA-COMP:11370"/>
        <dbReference type="ChEBI" id="CHEBI:15378"/>
        <dbReference type="ChEBI" id="CHEBI:57856"/>
        <dbReference type="ChEBI" id="CHEBI:59789"/>
        <dbReference type="ChEBI" id="CHEBI:85452"/>
        <dbReference type="ChEBI" id="CHEBI:85454"/>
        <dbReference type="EC" id="2.1.1.37"/>
    </reaction>
</comment>
<name>A0ABZ2J208_9BACT</name>
<dbReference type="Gene3D" id="3.40.50.150">
    <property type="entry name" value="Vaccinia Virus protein VP39"/>
    <property type="match status" value="1"/>
</dbReference>